<protein>
    <submittedName>
        <fullName evidence="4">Do family serine endopeptidase</fullName>
    </submittedName>
</protein>
<evidence type="ECO:0000313" key="5">
    <source>
        <dbReference type="Proteomes" id="UP000756530"/>
    </source>
</evidence>
<feature type="domain" description="PDZ" evidence="3">
    <location>
        <begin position="266"/>
        <end position="337"/>
    </location>
</feature>
<dbReference type="PROSITE" id="PS50106">
    <property type="entry name" value="PDZ"/>
    <property type="match status" value="1"/>
</dbReference>
<dbReference type="SMART" id="SM00228">
    <property type="entry name" value="PDZ"/>
    <property type="match status" value="1"/>
</dbReference>
<proteinExistence type="predicted"/>
<organism evidence="4 5">
    <name type="scientific">Maritimibacter dapengensis</name>
    <dbReference type="NCBI Taxonomy" id="2836868"/>
    <lineage>
        <taxon>Bacteria</taxon>
        <taxon>Pseudomonadati</taxon>
        <taxon>Pseudomonadota</taxon>
        <taxon>Alphaproteobacteria</taxon>
        <taxon>Rhodobacterales</taxon>
        <taxon>Roseobacteraceae</taxon>
        <taxon>Maritimibacter</taxon>
    </lineage>
</organism>
<evidence type="ECO:0000256" key="2">
    <source>
        <dbReference type="ARBA" id="ARBA00022801"/>
    </source>
</evidence>
<dbReference type="Pfam" id="PF13180">
    <property type="entry name" value="PDZ_2"/>
    <property type="match status" value="1"/>
</dbReference>
<evidence type="ECO:0000313" key="4">
    <source>
        <dbReference type="EMBL" id="MBV7378919.1"/>
    </source>
</evidence>
<comment type="caution">
    <text evidence="4">The sequence shown here is derived from an EMBL/GenBank/DDBJ whole genome shotgun (WGS) entry which is preliminary data.</text>
</comment>
<dbReference type="Proteomes" id="UP000756530">
    <property type="component" value="Unassembled WGS sequence"/>
</dbReference>
<keyword evidence="2" id="KW-0378">Hydrolase</keyword>
<evidence type="ECO:0000259" key="3">
    <source>
        <dbReference type="PROSITE" id="PS50106"/>
    </source>
</evidence>
<keyword evidence="1" id="KW-0645">Protease</keyword>
<dbReference type="InterPro" id="IPR011782">
    <property type="entry name" value="Pept_S1C_Do"/>
</dbReference>
<name>A0ABS6T101_9RHOB</name>
<dbReference type="EMBL" id="JAHUZE010000002">
    <property type="protein sequence ID" value="MBV7378919.1"/>
    <property type="molecule type" value="Genomic_DNA"/>
</dbReference>
<sequence length="380" mass="39116">MQITRISKIAPALAVSALVAGTGVTGLTSYVAPAIAAAPVAGGYVELVEEVSPAVVTIEVSKALTNDEARSNMPEGFAEEFERRFGFRFPDNARPDAPEREREARGAGTGFIISDDGRIVTNAHVVSDADTVEVTLTDGRTLEAEVLGTDPATDIALIKVDATDLPALSFGSSDDLKVGENVIAVGNPFGLGNTVTTGIVSALGRDLRAGPFDDFIQTDAAINRGNSGGPLLNAEGQVIGMNTAIISPTGGSIGLGFAVPASMVEQIVTDLSDDGNVTRGWLGVQIAPLSDDVVAALGLENGEGTLIENVMDGTPAEDAGFQNGDIVTRVDGQPIEGPRGLTRAIAGDAPGEKVSIDIIRKGKELTLDVTLGERSAEEPA</sequence>
<dbReference type="PANTHER" id="PTHR43343:SF3">
    <property type="entry name" value="PROTEASE DO-LIKE 8, CHLOROPLASTIC"/>
    <property type="match status" value="1"/>
</dbReference>
<dbReference type="InterPro" id="IPR051201">
    <property type="entry name" value="Chloro_Bact_Ser_Proteases"/>
</dbReference>
<dbReference type="Pfam" id="PF13365">
    <property type="entry name" value="Trypsin_2"/>
    <property type="match status" value="1"/>
</dbReference>
<reference evidence="4 5" key="1">
    <citation type="submission" date="2021-05" db="EMBL/GenBank/DDBJ databases">
        <title>Culturable bacteria isolated from Daya Bay.</title>
        <authorList>
            <person name="Zheng W."/>
            <person name="Yu S."/>
            <person name="Huang Y."/>
        </authorList>
    </citation>
    <scope>NUCLEOTIDE SEQUENCE [LARGE SCALE GENOMIC DNA]</scope>
    <source>
        <strain evidence="4 5">DP4N28-5</strain>
    </source>
</reference>
<dbReference type="PANTHER" id="PTHR43343">
    <property type="entry name" value="PEPTIDASE S12"/>
    <property type="match status" value="1"/>
</dbReference>
<keyword evidence="5" id="KW-1185">Reference proteome</keyword>
<dbReference type="RefSeq" id="WP_218392087.1">
    <property type="nucleotide sequence ID" value="NZ_JAHUZE010000002.1"/>
</dbReference>
<evidence type="ECO:0000256" key="1">
    <source>
        <dbReference type="ARBA" id="ARBA00022670"/>
    </source>
</evidence>
<gene>
    <name evidence="4" type="ORF">KJP28_08260</name>
</gene>
<dbReference type="InterPro" id="IPR001478">
    <property type="entry name" value="PDZ"/>
</dbReference>
<accession>A0ABS6T101</accession>
<dbReference type="NCBIfam" id="TIGR02037">
    <property type="entry name" value="degP_htrA_DO"/>
    <property type="match status" value="1"/>
</dbReference>